<reference evidence="1 2" key="1">
    <citation type="journal article" date="2023" name="Elife">
        <title>Identification of key yeast species and microbe-microbe interactions impacting larval growth of Drosophila in the wild.</title>
        <authorList>
            <person name="Mure A."/>
            <person name="Sugiura Y."/>
            <person name="Maeda R."/>
            <person name="Honda K."/>
            <person name="Sakurai N."/>
            <person name="Takahashi Y."/>
            <person name="Watada M."/>
            <person name="Katoh T."/>
            <person name="Gotoh A."/>
            <person name="Gotoh Y."/>
            <person name="Taniguchi I."/>
            <person name="Nakamura K."/>
            <person name="Hayashi T."/>
            <person name="Katayama T."/>
            <person name="Uemura T."/>
            <person name="Hattori Y."/>
        </authorList>
    </citation>
    <scope>NUCLEOTIDE SEQUENCE [LARGE SCALE GENOMIC DNA]</scope>
    <source>
        <strain evidence="1 2">SB-73</strain>
    </source>
</reference>
<sequence length="67" mass="7600">METRQLLNTCCQQIDQINHNLHIHMERIQNSLDEAEWILTRVGLGGAIIAHSSDDTSAESLNMAHQF</sequence>
<dbReference type="AlphaFoldDB" id="A0AAV5RH46"/>
<dbReference type="Proteomes" id="UP001362899">
    <property type="component" value="Unassembled WGS sequence"/>
</dbReference>
<accession>A0AAV5RH46</accession>
<organism evidence="1 2">
    <name type="scientific">Starmerella bacillaris</name>
    <name type="common">Yeast</name>
    <name type="synonym">Candida zemplinina</name>
    <dbReference type="NCBI Taxonomy" id="1247836"/>
    <lineage>
        <taxon>Eukaryota</taxon>
        <taxon>Fungi</taxon>
        <taxon>Dikarya</taxon>
        <taxon>Ascomycota</taxon>
        <taxon>Saccharomycotina</taxon>
        <taxon>Dipodascomycetes</taxon>
        <taxon>Dipodascales</taxon>
        <taxon>Trichomonascaceae</taxon>
        <taxon>Starmerella</taxon>
    </lineage>
</organism>
<evidence type="ECO:0000313" key="1">
    <source>
        <dbReference type="EMBL" id="GMM50715.1"/>
    </source>
</evidence>
<evidence type="ECO:0000313" key="2">
    <source>
        <dbReference type="Proteomes" id="UP001362899"/>
    </source>
</evidence>
<protein>
    <submittedName>
        <fullName evidence="1">Uncharacterized protein</fullName>
    </submittedName>
</protein>
<proteinExistence type="predicted"/>
<name>A0AAV5RH46_STABA</name>
<keyword evidence="2" id="KW-1185">Reference proteome</keyword>
<dbReference type="EMBL" id="BTGC01000003">
    <property type="protein sequence ID" value="GMM50715.1"/>
    <property type="molecule type" value="Genomic_DNA"/>
</dbReference>
<gene>
    <name evidence="1" type="ORF">DASB73_016730</name>
</gene>
<comment type="caution">
    <text evidence="1">The sequence shown here is derived from an EMBL/GenBank/DDBJ whole genome shotgun (WGS) entry which is preliminary data.</text>
</comment>